<reference evidence="4" key="1">
    <citation type="submission" date="2022-11" db="EMBL/GenBank/DDBJ databases">
        <title>Genome Resource of Sclerotinia nivalis Strain SnTB1, a Plant Pathogen Isolated from American Ginseng.</title>
        <authorList>
            <person name="Fan S."/>
        </authorList>
    </citation>
    <scope>NUCLEOTIDE SEQUENCE</scope>
    <source>
        <strain evidence="4">SnTB1</strain>
    </source>
</reference>
<proteinExistence type="predicted"/>
<dbReference type="PANTHER" id="PTHR43333">
    <property type="entry name" value="2-HACID_DH_C DOMAIN-CONTAINING PROTEIN"/>
    <property type="match status" value="1"/>
</dbReference>
<dbReference type="PANTHER" id="PTHR43333:SF1">
    <property type="entry name" value="D-ISOMER SPECIFIC 2-HYDROXYACID DEHYDROGENASE NAD-BINDING DOMAIN-CONTAINING PROTEIN"/>
    <property type="match status" value="1"/>
</dbReference>
<dbReference type="SUPFAM" id="SSF51735">
    <property type="entry name" value="NAD(P)-binding Rossmann-fold domains"/>
    <property type="match status" value="1"/>
</dbReference>
<dbReference type="PROSITE" id="PS00065">
    <property type="entry name" value="D_2_HYDROXYACID_DH_1"/>
    <property type="match status" value="1"/>
</dbReference>
<dbReference type="Gene3D" id="3.40.50.720">
    <property type="entry name" value="NAD(P)-binding Rossmann-like Domain"/>
    <property type="match status" value="2"/>
</dbReference>
<dbReference type="InterPro" id="IPR006140">
    <property type="entry name" value="D-isomer_DH_NAD-bd"/>
</dbReference>
<dbReference type="SUPFAM" id="SSF52283">
    <property type="entry name" value="Formate/glycerate dehydrogenase catalytic domain-like"/>
    <property type="match status" value="1"/>
</dbReference>
<dbReference type="Proteomes" id="UP001152300">
    <property type="component" value="Unassembled WGS sequence"/>
</dbReference>
<evidence type="ECO:0000313" key="5">
    <source>
        <dbReference type="Proteomes" id="UP001152300"/>
    </source>
</evidence>
<dbReference type="InterPro" id="IPR036291">
    <property type="entry name" value="NAD(P)-bd_dom_sf"/>
</dbReference>
<evidence type="ECO:0000313" key="4">
    <source>
        <dbReference type="EMBL" id="KAJ8070050.1"/>
    </source>
</evidence>
<dbReference type="CDD" id="cd12163">
    <property type="entry name" value="2-Hacid_dh_5"/>
    <property type="match status" value="1"/>
</dbReference>
<keyword evidence="2" id="KW-0520">NAD</keyword>
<evidence type="ECO:0000259" key="3">
    <source>
        <dbReference type="Pfam" id="PF02826"/>
    </source>
</evidence>
<comment type="caution">
    <text evidence="4">The sequence shown here is derived from an EMBL/GenBank/DDBJ whole genome shotgun (WGS) entry which is preliminary data.</text>
</comment>
<feature type="domain" description="D-isomer specific 2-hydroxyacid dehydrogenase NAD-binding" evidence="3">
    <location>
        <begin position="239"/>
        <end position="345"/>
    </location>
</feature>
<dbReference type="GO" id="GO:0051287">
    <property type="term" value="F:NAD binding"/>
    <property type="evidence" value="ECO:0007669"/>
    <property type="project" value="InterPro"/>
</dbReference>
<dbReference type="Pfam" id="PF02826">
    <property type="entry name" value="2-Hacid_dh_C"/>
    <property type="match status" value="2"/>
</dbReference>
<keyword evidence="1" id="KW-0560">Oxidoreductase</keyword>
<feature type="domain" description="D-isomer specific 2-hydroxyacid dehydrogenase NAD-binding" evidence="3">
    <location>
        <begin position="139"/>
        <end position="211"/>
    </location>
</feature>
<evidence type="ECO:0000256" key="2">
    <source>
        <dbReference type="ARBA" id="ARBA00023027"/>
    </source>
</evidence>
<accession>A0A9X0DPS1</accession>
<name>A0A9X0DPS1_9HELO</name>
<keyword evidence="5" id="KW-1185">Reference proteome</keyword>
<dbReference type="GO" id="GO:0016491">
    <property type="term" value="F:oxidoreductase activity"/>
    <property type="evidence" value="ECO:0007669"/>
    <property type="project" value="UniProtKB-KW"/>
</dbReference>
<dbReference type="OrthoDB" id="298012at2759"/>
<gene>
    <name evidence="4" type="ORF">OCU04_000450</name>
</gene>
<sequence>MYTSATNRLALLTSTIMGGAHKPKEHILCLLPFPEDPKILNKLREKYNVEFTYKQVFFGVGKALDPAEVPDETWHNATILVTLSSLPSSAEKAKNLKLIHLFSAGTDRLRETPVWNETEIPITNSSGVHGPQISEWVIMQILSHSHKEKLMVEWQKKHIWGNFQALGALRDCVGQRLGVLGYGAIGRQAARICKAMGMDVIAYTASPRTTPESRKDSGKYIVPNTGDADGTIPSAWYSGLDKASLHNFLKQDIDILLISVPLTPQTRHFLSAAEFEILGSKTNAFVINIARGGIINQEDLITYLKKPLSEGGLRGAALDVTDPEPLPEDNELWALDNVAITPHVSGLGTTYAERSFAILDENLENIEKGRDLINLVDKKKGY</sequence>
<evidence type="ECO:0000256" key="1">
    <source>
        <dbReference type="ARBA" id="ARBA00023002"/>
    </source>
</evidence>
<dbReference type="InterPro" id="IPR029752">
    <property type="entry name" value="D-isomer_DH_CS1"/>
</dbReference>
<dbReference type="AlphaFoldDB" id="A0A9X0DPS1"/>
<dbReference type="EMBL" id="JAPEIS010000001">
    <property type="protein sequence ID" value="KAJ8070050.1"/>
    <property type="molecule type" value="Genomic_DNA"/>
</dbReference>
<protein>
    <recommendedName>
        <fullName evidence="3">D-isomer specific 2-hydroxyacid dehydrogenase NAD-binding domain-containing protein</fullName>
    </recommendedName>
</protein>
<organism evidence="4 5">
    <name type="scientific">Sclerotinia nivalis</name>
    <dbReference type="NCBI Taxonomy" id="352851"/>
    <lineage>
        <taxon>Eukaryota</taxon>
        <taxon>Fungi</taxon>
        <taxon>Dikarya</taxon>
        <taxon>Ascomycota</taxon>
        <taxon>Pezizomycotina</taxon>
        <taxon>Leotiomycetes</taxon>
        <taxon>Helotiales</taxon>
        <taxon>Sclerotiniaceae</taxon>
        <taxon>Sclerotinia</taxon>
    </lineage>
</organism>